<proteinExistence type="predicted"/>
<organism evidence="2 3">
    <name type="scientific">Flavobacterium arsenatis</name>
    <dbReference type="NCBI Taxonomy" id="1484332"/>
    <lineage>
        <taxon>Bacteria</taxon>
        <taxon>Pseudomonadati</taxon>
        <taxon>Bacteroidota</taxon>
        <taxon>Flavobacteriia</taxon>
        <taxon>Flavobacteriales</taxon>
        <taxon>Flavobacteriaceae</taxon>
        <taxon>Flavobacterium</taxon>
    </lineage>
</organism>
<dbReference type="Proteomes" id="UP001255185">
    <property type="component" value="Unassembled WGS sequence"/>
</dbReference>
<dbReference type="RefSeq" id="WP_310024637.1">
    <property type="nucleotide sequence ID" value="NZ_JAVDVI010000002.1"/>
</dbReference>
<evidence type="ECO:0000256" key="1">
    <source>
        <dbReference type="SAM" id="SignalP"/>
    </source>
</evidence>
<feature type="signal peptide" evidence="1">
    <location>
        <begin position="1"/>
        <end position="19"/>
    </location>
</feature>
<feature type="chain" id="PRO_5046432187" evidence="1">
    <location>
        <begin position="20"/>
        <end position="472"/>
    </location>
</feature>
<protein>
    <submittedName>
        <fullName evidence="2">Uncharacterized protein</fullName>
    </submittedName>
</protein>
<keyword evidence="3" id="KW-1185">Reference proteome</keyword>
<accession>A0ABU1TLX4</accession>
<comment type="caution">
    <text evidence="2">The sequence shown here is derived from an EMBL/GenBank/DDBJ whole genome shotgun (WGS) entry which is preliminary data.</text>
</comment>
<dbReference type="EMBL" id="JAVDVI010000002">
    <property type="protein sequence ID" value="MDR6966822.1"/>
    <property type="molecule type" value="Genomic_DNA"/>
</dbReference>
<evidence type="ECO:0000313" key="3">
    <source>
        <dbReference type="Proteomes" id="UP001255185"/>
    </source>
</evidence>
<keyword evidence="1" id="KW-0732">Signal</keyword>
<gene>
    <name evidence="2" type="ORF">J2X31_000820</name>
</gene>
<evidence type="ECO:0000313" key="2">
    <source>
        <dbReference type="EMBL" id="MDR6966822.1"/>
    </source>
</evidence>
<sequence>MKKLLFAFLTLSFANLSFGQTLLTSIDLDLKKASSNHRALHAVNANNNEVFVFASDKDKLTAIKYNSFIFFKDSLSINRPDKDFEQIAGYSFNEEGTPEIYWIENNFKKIKSISFDLKTRKTAENLFEIPFEKEHILSSFSENNSFYIMTVSKTEDELKLYVFQDGKMKEKFLDFSEFKIVNAKNNPMKLWSVFDENPLEKIEIDELNSLVYATSKAKFYVLDDKIILTFDHTVSETQIFEINLENYKLEEKKIAQETLKSGAGKSNSYLSNGKLYQLKVNKNELLIAVKNYDSGELLNSFTTSKDEIIAHKNSPLFSQTGKQRQREFKNTKKFLERLEESNIGISVYEAQYNSFITIGGIRDVASTGGILLGIASGVGTVASGGSTVFMDDFMEGGSLQVNYFETHLDPKSQYFKKEQEILATDYVAQFLDQKKDISLASTFKFKDHYILGYYDTKEKKYVLRKFQDDFID</sequence>
<reference evidence="2 3" key="1">
    <citation type="submission" date="2023-07" db="EMBL/GenBank/DDBJ databases">
        <title>Sorghum-associated microbial communities from plants grown in Nebraska, USA.</title>
        <authorList>
            <person name="Schachtman D."/>
        </authorList>
    </citation>
    <scope>NUCLEOTIDE SEQUENCE [LARGE SCALE GENOMIC DNA]</scope>
    <source>
        <strain evidence="2 3">3773</strain>
    </source>
</reference>
<name>A0ABU1TLX4_9FLAO</name>